<reference evidence="2 3" key="1">
    <citation type="journal article" date="2019" name="Sci. Rep.">
        <title>Comparative genomics of chytrid fungi reveal insights into the obligate biotrophic and pathogenic lifestyle of Synchytrium endobioticum.</title>
        <authorList>
            <person name="van de Vossenberg B.T.L.H."/>
            <person name="Warris S."/>
            <person name="Nguyen H.D.T."/>
            <person name="van Gent-Pelzer M.P.E."/>
            <person name="Joly D.L."/>
            <person name="van de Geest H.C."/>
            <person name="Bonants P.J.M."/>
            <person name="Smith D.S."/>
            <person name="Levesque C.A."/>
            <person name="van der Lee T.A.J."/>
        </authorList>
    </citation>
    <scope>NUCLEOTIDE SEQUENCE [LARGE SCALE GENOMIC DNA]</scope>
    <source>
        <strain evidence="2 3">CBS 675.73</strain>
    </source>
</reference>
<gene>
    <name evidence="2" type="ORF">CcCBS67573_g09720</name>
</gene>
<feature type="region of interest" description="Disordered" evidence="1">
    <location>
        <begin position="1"/>
        <end position="74"/>
    </location>
</feature>
<feature type="compositionally biased region" description="Low complexity" evidence="1">
    <location>
        <begin position="7"/>
        <end position="28"/>
    </location>
</feature>
<dbReference type="OrthoDB" id="2163142at2759"/>
<evidence type="ECO:0000313" key="2">
    <source>
        <dbReference type="EMBL" id="TPX53325.1"/>
    </source>
</evidence>
<organism evidence="2 3">
    <name type="scientific">Chytriomyces confervae</name>
    <dbReference type="NCBI Taxonomy" id="246404"/>
    <lineage>
        <taxon>Eukaryota</taxon>
        <taxon>Fungi</taxon>
        <taxon>Fungi incertae sedis</taxon>
        <taxon>Chytridiomycota</taxon>
        <taxon>Chytridiomycota incertae sedis</taxon>
        <taxon>Chytridiomycetes</taxon>
        <taxon>Chytridiales</taxon>
        <taxon>Chytriomycetaceae</taxon>
        <taxon>Chytriomyces</taxon>
    </lineage>
</organism>
<evidence type="ECO:0000256" key="1">
    <source>
        <dbReference type="SAM" id="MobiDB-lite"/>
    </source>
</evidence>
<keyword evidence="3" id="KW-1185">Reference proteome</keyword>
<sequence length="122" mass="13577">MRALDLATTAATATSATTEATTTATTTAPLSPSLVQESQQPDDAKESNPSTTQRSAPVPLYLRKPEGPFMPSICHHNKRRSQCYEEGTGGSTICHHRRQRYSVSRVSFSIFRTLRKKRTYFN</sequence>
<dbReference type="EMBL" id="QEAP01000959">
    <property type="protein sequence ID" value="TPX53325.1"/>
    <property type="molecule type" value="Genomic_DNA"/>
</dbReference>
<dbReference type="Proteomes" id="UP000320333">
    <property type="component" value="Unassembled WGS sequence"/>
</dbReference>
<evidence type="ECO:0000313" key="3">
    <source>
        <dbReference type="Proteomes" id="UP000320333"/>
    </source>
</evidence>
<comment type="caution">
    <text evidence="2">The sequence shown here is derived from an EMBL/GenBank/DDBJ whole genome shotgun (WGS) entry which is preliminary data.</text>
</comment>
<proteinExistence type="predicted"/>
<feature type="compositionally biased region" description="Polar residues" evidence="1">
    <location>
        <begin position="29"/>
        <end position="55"/>
    </location>
</feature>
<dbReference type="AlphaFoldDB" id="A0A507DQ20"/>
<name>A0A507DQ20_9FUNG</name>
<accession>A0A507DQ20</accession>
<protein>
    <submittedName>
        <fullName evidence="2">Uncharacterized protein</fullName>
    </submittedName>
</protein>